<sequence length="171" mass="19173">MNWFLLVLKKTFNFKDRARRREYGWFYLINILIVITFNILVSVCVAIGLEELGIGLNSLSYLYQLLTAVTAISLTARRLHDLGWSGWWQLLPYAVAVMFGIATIFSLEKELGGAITGTEYALYGSTVFGGIAVIVFSLLLLFKDGQRFSNKYGEDPKAVKNSNEVTNSLTV</sequence>
<gene>
    <name evidence="1" type="primary">yhaI</name>
    <name evidence="1" type="ORF">NCTC10976_00033</name>
</gene>
<proteinExistence type="predicted"/>
<dbReference type="InterPro" id="IPR008523">
    <property type="entry name" value="DUF805"/>
</dbReference>
<name>A0A2X3XIR9_ACTPL</name>
<dbReference type="Pfam" id="PF05656">
    <property type="entry name" value="DUF805"/>
    <property type="match status" value="1"/>
</dbReference>
<dbReference type="OrthoDB" id="9812349at2"/>
<dbReference type="RefSeq" id="WP_005595642.1">
    <property type="nucleotide sequence ID" value="NZ_CBDBSU010000001.1"/>
</dbReference>
<dbReference type="Proteomes" id="UP000275510">
    <property type="component" value="Chromosome"/>
</dbReference>
<dbReference type="PANTHER" id="PTHR34980">
    <property type="entry name" value="INNER MEMBRANE PROTEIN-RELATED-RELATED"/>
    <property type="match status" value="1"/>
</dbReference>
<dbReference type="PANTHER" id="PTHR34980:SF2">
    <property type="entry name" value="INNER MEMBRANE PROTEIN YHAH-RELATED"/>
    <property type="match status" value="1"/>
</dbReference>
<dbReference type="AlphaFoldDB" id="A0A2X3XIR9"/>
<dbReference type="GeneID" id="48598173"/>
<dbReference type="EMBL" id="LR134515">
    <property type="protein sequence ID" value="VEJ15965.1"/>
    <property type="molecule type" value="Genomic_DNA"/>
</dbReference>
<protein>
    <submittedName>
        <fullName evidence="1">Membrane protein</fullName>
    </submittedName>
</protein>
<evidence type="ECO:0000313" key="1">
    <source>
        <dbReference type="EMBL" id="VEJ15965.1"/>
    </source>
</evidence>
<organism evidence="1 2">
    <name type="scientific">Actinobacillus pleuropneumoniae</name>
    <name type="common">Haemophilus pleuropneumoniae</name>
    <dbReference type="NCBI Taxonomy" id="715"/>
    <lineage>
        <taxon>Bacteria</taxon>
        <taxon>Pseudomonadati</taxon>
        <taxon>Pseudomonadota</taxon>
        <taxon>Gammaproteobacteria</taxon>
        <taxon>Pasteurellales</taxon>
        <taxon>Pasteurellaceae</taxon>
        <taxon>Actinobacillus</taxon>
    </lineage>
</organism>
<evidence type="ECO:0000313" key="2">
    <source>
        <dbReference type="Proteomes" id="UP000275510"/>
    </source>
</evidence>
<dbReference type="GO" id="GO:0005886">
    <property type="term" value="C:plasma membrane"/>
    <property type="evidence" value="ECO:0007669"/>
    <property type="project" value="TreeGrafter"/>
</dbReference>
<accession>A0A2X3XIR9</accession>
<reference evidence="1 2" key="1">
    <citation type="submission" date="2018-12" db="EMBL/GenBank/DDBJ databases">
        <authorList>
            <consortium name="Pathogen Informatics"/>
        </authorList>
    </citation>
    <scope>NUCLEOTIDE SEQUENCE [LARGE SCALE GENOMIC DNA]</scope>
    <source>
        <strain evidence="1 2">NCTC10976</strain>
    </source>
</reference>
<dbReference type="OMA" id="WQLIGLI"/>